<protein>
    <submittedName>
        <fullName evidence="1">Uncharacterized protein</fullName>
    </submittedName>
</protein>
<reference evidence="1 2" key="1">
    <citation type="journal article" date="2016" name="Mol. Biol. Evol.">
        <title>Comparative Genomics of Early-Diverging Mushroom-Forming Fungi Provides Insights into the Origins of Lignocellulose Decay Capabilities.</title>
        <authorList>
            <person name="Nagy L.G."/>
            <person name="Riley R."/>
            <person name="Tritt A."/>
            <person name="Adam C."/>
            <person name="Daum C."/>
            <person name="Floudas D."/>
            <person name="Sun H."/>
            <person name="Yadav J.S."/>
            <person name="Pangilinan J."/>
            <person name="Larsson K.H."/>
            <person name="Matsuura K."/>
            <person name="Barry K."/>
            <person name="Labutti K."/>
            <person name="Kuo R."/>
            <person name="Ohm R.A."/>
            <person name="Bhattacharya S.S."/>
            <person name="Shirouzu T."/>
            <person name="Yoshinaga Y."/>
            <person name="Martin F.M."/>
            <person name="Grigoriev I.V."/>
            <person name="Hibbett D.S."/>
        </authorList>
    </citation>
    <scope>NUCLEOTIDE SEQUENCE [LARGE SCALE GENOMIC DNA]</scope>
    <source>
        <strain evidence="1 2">HHB12029</strain>
    </source>
</reference>
<organism evidence="1 2">
    <name type="scientific">Exidia glandulosa HHB12029</name>
    <dbReference type="NCBI Taxonomy" id="1314781"/>
    <lineage>
        <taxon>Eukaryota</taxon>
        <taxon>Fungi</taxon>
        <taxon>Dikarya</taxon>
        <taxon>Basidiomycota</taxon>
        <taxon>Agaricomycotina</taxon>
        <taxon>Agaricomycetes</taxon>
        <taxon>Auriculariales</taxon>
        <taxon>Exidiaceae</taxon>
        <taxon>Exidia</taxon>
    </lineage>
</organism>
<dbReference type="Proteomes" id="UP000077266">
    <property type="component" value="Unassembled WGS sequence"/>
</dbReference>
<evidence type="ECO:0000313" key="2">
    <source>
        <dbReference type="Proteomes" id="UP000077266"/>
    </source>
</evidence>
<proteinExistence type="predicted"/>
<evidence type="ECO:0000313" key="1">
    <source>
        <dbReference type="EMBL" id="KZV78075.1"/>
    </source>
</evidence>
<dbReference type="EMBL" id="KV427151">
    <property type="protein sequence ID" value="KZV78075.1"/>
    <property type="molecule type" value="Genomic_DNA"/>
</dbReference>
<gene>
    <name evidence="1" type="ORF">EXIGLDRAFT_74556</name>
</gene>
<dbReference type="AlphaFoldDB" id="A0A166MIN5"/>
<sequence length="88" mass="9827">MQLNKNKNRAARQFESTHESFSALERYILITRTGRGTRTSTLSSAEREGRAREFTCCKTSTVDTRVSAGARPSLDMNLDSTLRAATIQ</sequence>
<dbReference type="InParanoid" id="A0A166MIN5"/>
<keyword evidence="2" id="KW-1185">Reference proteome</keyword>
<name>A0A166MIN5_EXIGL</name>
<accession>A0A166MIN5</accession>